<evidence type="ECO:0000313" key="3">
    <source>
        <dbReference type="Proteomes" id="UP000233551"/>
    </source>
</evidence>
<accession>A0A2I0HMM9</accession>
<evidence type="ECO:0000313" key="2">
    <source>
        <dbReference type="EMBL" id="PKI32546.1"/>
    </source>
</evidence>
<organism evidence="2 3">
    <name type="scientific">Punica granatum</name>
    <name type="common">Pomegranate</name>
    <dbReference type="NCBI Taxonomy" id="22663"/>
    <lineage>
        <taxon>Eukaryota</taxon>
        <taxon>Viridiplantae</taxon>
        <taxon>Streptophyta</taxon>
        <taxon>Embryophyta</taxon>
        <taxon>Tracheophyta</taxon>
        <taxon>Spermatophyta</taxon>
        <taxon>Magnoliopsida</taxon>
        <taxon>eudicotyledons</taxon>
        <taxon>Gunneridae</taxon>
        <taxon>Pentapetalae</taxon>
        <taxon>rosids</taxon>
        <taxon>malvids</taxon>
        <taxon>Myrtales</taxon>
        <taxon>Lythraceae</taxon>
        <taxon>Punica</taxon>
    </lineage>
</organism>
<feature type="compositionally biased region" description="Polar residues" evidence="1">
    <location>
        <begin position="46"/>
        <end position="59"/>
    </location>
</feature>
<sequence>MIPDRLSCTTQVSKADSSSSAAGDQTRNPSSPRQPTPTEERKRKGGTTNAGTTADSDSPSLGVHGHFVQNLSPSSQDRGIPSKLQSPLQQSRHPAEQRATALVARPAFSRSAHSG</sequence>
<dbReference type="AlphaFoldDB" id="A0A2I0HMM9"/>
<gene>
    <name evidence="2" type="ORF">CRG98_047063</name>
</gene>
<evidence type="ECO:0000256" key="1">
    <source>
        <dbReference type="SAM" id="MobiDB-lite"/>
    </source>
</evidence>
<name>A0A2I0HMM9_PUNGR</name>
<feature type="region of interest" description="Disordered" evidence="1">
    <location>
        <begin position="1"/>
        <end position="115"/>
    </location>
</feature>
<comment type="caution">
    <text evidence="2">The sequence shown here is derived from an EMBL/GenBank/DDBJ whole genome shotgun (WGS) entry which is preliminary data.</text>
</comment>
<feature type="compositionally biased region" description="Polar residues" evidence="1">
    <location>
        <begin position="69"/>
        <end position="92"/>
    </location>
</feature>
<feature type="compositionally biased region" description="Low complexity" evidence="1">
    <location>
        <begin position="13"/>
        <end position="22"/>
    </location>
</feature>
<dbReference type="EMBL" id="PGOL01007529">
    <property type="protein sequence ID" value="PKI32546.1"/>
    <property type="molecule type" value="Genomic_DNA"/>
</dbReference>
<keyword evidence="3" id="KW-1185">Reference proteome</keyword>
<feature type="compositionally biased region" description="Polar residues" evidence="1">
    <location>
        <begin position="23"/>
        <end position="37"/>
    </location>
</feature>
<reference evidence="2 3" key="1">
    <citation type="submission" date="2017-11" db="EMBL/GenBank/DDBJ databases">
        <title>De-novo sequencing of pomegranate (Punica granatum L.) genome.</title>
        <authorList>
            <person name="Akparov Z."/>
            <person name="Amiraslanov A."/>
            <person name="Hajiyeva S."/>
            <person name="Abbasov M."/>
            <person name="Kaur K."/>
            <person name="Hamwieh A."/>
            <person name="Solovyev V."/>
            <person name="Salamov A."/>
            <person name="Braich B."/>
            <person name="Kosarev P."/>
            <person name="Mahmoud A."/>
            <person name="Hajiyev E."/>
            <person name="Babayeva S."/>
            <person name="Izzatullayeva V."/>
            <person name="Mammadov A."/>
            <person name="Mammadov A."/>
            <person name="Sharifova S."/>
            <person name="Ojaghi J."/>
            <person name="Eynullazada K."/>
            <person name="Bayramov B."/>
            <person name="Abdulazimova A."/>
            <person name="Shahmuradov I."/>
        </authorList>
    </citation>
    <scope>NUCLEOTIDE SEQUENCE [LARGE SCALE GENOMIC DNA]</scope>
    <source>
        <strain evidence="3">cv. AG2017</strain>
        <tissue evidence="2">Leaf</tissue>
    </source>
</reference>
<dbReference type="Proteomes" id="UP000233551">
    <property type="component" value="Unassembled WGS sequence"/>
</dbReference>
<proteinExistence type="predicted"/>
<protein>
    <submittedName>
        <fullName evidence="2">Uncharacterized protein</fullName>
    </submittedName>
</protein>